<feature type="region of interest" description="Disordered" evidence="9">
    <location>
        <begin position="390"/>
        <end position="435"/>
    </location>
</feature>
<accession>A0A7G2CPX0</accession>
<keyword evidence="4" id="KW-0547">Nucleotide-binding</keyword>
<dbReference type="PROSITE" id="PS50011">
    <property type="entry name" value="PROTEIN_KINASE_DOM"/>
    <property type="match status" value="1"/>
</dbReference>
<name>A0A7G2CPX0_9TRYP</name>
<sequence>MFFGHRKDKGFSSGNKVQQYHGNGLESIVLMGKPFRVLQKLSDTPAPYMTSRPSHSEDKDKGRFVYLVENSCRLSEFPRHMALKRCVFNVDQVGDAHREIDILSRIKDKNICRVFHSEVSRSEGRLGVSIAMEYCSNNLYRRIRSGMGSGAGTRLSESEICHALLAITSAVGYLHSQQPPIAHRDIRPENILINNKASGPAQFKLTNFSSATTDAYHCETREEASMAIADIEVNTNPGFRSPEMADPWSRKRICEKSDMWSIGVLLYYMMYLKLPFEPTNMALVNNPKVRYPESELSRYTGSLRVVVDHLLEPDPEKRWDVFALTNFLRFDEDVSRHLGTFIFTRTEWPEGWEEQDVKVIGREVPPKAPPVTYNDDLVHETTQDIKKMAEANRPKSGAASSAPAASSHARGDAVSEAMMVLGGEDDDDPEMAKYREMIIKEQQEALNQIKAASGRPPSPPSS</sequence>
<dbReference type="EC" id="2.7.11.1" evidence="1"/>
<dbReference type="GO" id="GO:0005524">
    <property type="term" value="F:ATP binding"/>
    <property type="evidence" value="ECO:0007669"/>
    <property type="project" value="UniProtKB-KW"/>
</dbReference>
<evidence type="ECO:0000256" key="4">
    <source>
        <dbReference type="ARBA" id="ARBA00022741"/>
    </source>
</evidence>
<dbReference type="Gene3D" id="1.10.510.10">
    <property type="entry name" value="Transferase(Phosphotransferase) domain 1"/>
    <property type="match status" value="1"/>
</dbReference>
<dbReference type="GO" id="GO:0004713">
    <property type="term" value="F:protein tyrosine kinase activity"/>
    <property type="evidence" value="ECO:0007669"/>
    <property type="project" value="InterPro"/>
</dbReference>
<evidence type="ECO:0000313" key="12">
    <source>
        <dbReference type="Proteomes" id="UP000515908"/>
    </source>
</evidence>
<dbReference type="VEuPathDB" id="TriTrypDB:ADEAN_000941300"/>
<evidence type="ECO:0000256" key="5">
    <source>
        <dbReference type="ARBA" id="ARBA00022777"/>
    </source>
</evidence>
<dbReference type="PANTHER" id="PTHR22967:SF57">
    <property type="entry name" value="AUXILIN, ISOFORM A-RELATED"/>
    <property type="match status" value="1"/>
</dbReference>
<evidence type="ECO:0000256" key="8">
    <source>
        <dbReference type="ARBA" id="ARBA00048679"/>
    </source>
</evidence>
<dbReference type="InterPro" id="IPR011009">
    <property type="entry name" value="Kinase-like_dom_sf"/>
</dbReference>
<keyword evidence="2" id="KW-0723">Serine/threonine-protein kinase</keyword>
<dbReference type="Pfam" id="PF00069">
    <property type="entry name" value="Pkinase"/>
    <property type="match status" value="1"/>
</dbReference>
<reference evidence="11 12" key="1">
    <citation type="submission" date="2020-08" db="EMBL/GenBank/DDBJ databases">
        <authorList>
            <person name="Newling K."/>
            <person name="Davey J."/>
            <person name="Forrester S."/>
        </authorList>
    </citation>
    <scope>NUCLEOTIDE SEQUENCE [LARGE SCALE GENOMIC DNA]</scope>
    <source>
        <strain evidence="12">Crithidia deanei Carvalho (ATCC PRA-265)</strain>
    </source>
</reference>
<evidence type="ECO:0000259" key="10">
    <source>
        <dbReference type="PROSITE" id="PS50011"/>
    </source>
</evidence>
<evidence type="ECO:0000256" key="2">
    <source>
        <dbReference type="ARBA" id="ARBA00022527"/>
    </source>
</evidence>
<dbReference type="SMART" id="SM00219">
    <property type="entry name" value="TyrKc"/>
    <property type="match status" value="1"/>
</dbReference>
<dbReference type="Proteomes" id="UP000515908">
    <property type="component" value="Chromosome 23"/>
</dbReference>
<dbReference type="GO" id="GO:0005737">
    <property type="term" value="C:cytoplasm"/>
    <property type="evidence" value="ECO:0007669"/>
    <property type="project" value="TreeGrafter"/>
</dbReference>
<dbReference type="InterPro" id="IPR000719">
    <property type="entry name" value="Prot_kinase_dom"/>
</dbReference>
<feature type="compositionally biased region" description="Low complexity" evidence="9">
    <location>
        <begin position="396"/>
        <end position="408"/>
    </location>
</feature>
<keyword evidence="6" id="KW-0067">ATP-binding</keyword>
<dbReference type="EMBL" id="LR877167">
    <property type="protein sequence ID" value="CAD2221878.1"/>
    <property type="molecule type" value="Genomic_DNA"/>
</dbReference>
<dbReference type="SUPFAM" id="SSF56112">
    <property type="entry name" value="Protein kinase-like (PK-like)"/>
    <property type="match status" value="1"/>
</dbReference>
<evidence type="ECO:0000256" key="1">
    <source>
        <dbReference type="ARBA" id="ARBA00012513"/>
    </source>
</evidence>
<gene>
    <name evidence="11" type="ORF">ADEAN_000941300</name>
</gene>
<comment type="catalytic activity">
    <reaction evidence="7">
        <text>L-threonyl-[protein] + ATP = O-phospho-L-threonyl-[protein] + ADP + H(+)</text>
        <dbReference type="Rhea" id="RHEA:46608"/>
        <dbReference type="Rhea" id="RHEA-COMP:11060"/>
        <dbReference type="Rhea" id="RHEA-COMP:11605"/>
        <dbReference type="ChEBI" id="CHEBI:15378"/>
        <dbReference type="ChEBI" id="CHEBI:30013"/>
        <dbReference type="ChEBI" id="CHEBI:30616"/>
        <dbReference type="ChEBI" id="CHEBI:61977"/>
        <dbReference type="ChEBI" id="CHEBI:456216"/>
        <dbReference type="EC" id="2.7.11.1"/>
    </reaction>
</comment>
<keyword evidence="3" id="KW-0808">Transferase</keyword>
<keyword evidence="5 11" id="KW-0418">Kinase</keyword>
<evidence type="ECO:0000256" key="7">
    <source>
        <dbReference type="ARBA" id="ARBA00047899"/>
    </source>
</evidence>
<comment type="catalytic activity">
    <reaction evidence="8">
        <text>L-seryl-[protein] + ATP = O-phospho-L-seryl-[protein] + ADP + H(+)</text>
        <dbReference type="Rhea" id="RHEA:17989"/>
        <dbReference type="Rhea" id="RHEA-COMP:9863"/>
        <dbReference type="Rhea" id="RHEA-COMP:11604"/>
        <dbReference type="ChEBI" id="CHEBI:15378"/>
        <dbReference type="ChEBI" id="CHEBI:29999"/>
        <dbReference type="ChEBI" id="CHEBI:30616"/>
        <dbReference type="ChEBI" id="CHEBI:83421"/>
        <dbReference type="ChEBI" id="CHEBI:456216"/>
        <dbReference type="EC" id="2.7.11.1"/>
    </reaction>
</comment>
<evidence type="ECO:0000313" key="11">
    <source>
        <dbReference type="EMBL" id="CAD2221878.1"/>
    </source>
</evidence>
<organism evidence="11 12">
    <name type="scientific">Angomonas deanei</name>
    <dbReference type="NCBI Taxonomy" id="59799"/>
    <lineage>
        <taxon>Eukaryota</taxon>
        <taxon>Discoba</taxon>
        <taxon>Euglenozoa</taxon>
        <taxon>Kinetoplastea</taxon>
        <taxon>Metakinetoplastina</taxon>
        <taxon>Trypanosomatida</taxon>
        <taxon>Trypanosomatidae</taxon>
        <taxon>Strigomonadinae</taxon>
        <taxon>Angomonas</taxon>
    </lineage>
</organism>
<dbReference type="AlphaFoldDB" id="A0A7G2CPX0"/>
<protein>
    <recommendedName>
        <fullName evidence="1">non-specific serine/threonine protein kinase</fullName>
        <ecNumber evidence="1">2.7.11.1</ecNumber>
    </recommendedName>
</protein>
<proteinExistence type="predicted"/>
<keyword evidence="12" id="KW-1185">Reference proteome</keyword>
<dbReference type="FunFam" id="1.10.510.10:FF:001563">
    <property type="entry name" value="Protein kinase, putative"/>
    <property type="match status" value="1"/>
</dbReference>
<dbReference type="GO" id="GO:0004674">
    <property type="term" value="F:protein serine/threonine kinase activity"/>
    <property type="evidence" value="ECO:0007669"/>
    <property type="project" value="UniProtKB-KW"/>
</dbReference>
<feature type="domain" description="Protein kinase" evidence="10">
    <location>
        <begin position="15"/>
        <end position="328"/>
    </location>
</feature>
<evidence type="ECO:0000256" key="3">
    <source>
        <dbReference type="ARBA" id="ARBA00022679"/>
    </source>
</evidence>
<evidence type="ECO:0000256" key="9">
    <source>
        <dbReference type="SAM" id="MobiDB-lite"/>
    </source>
</evidence>
<evidence type="ECO:0000256" key="6">
    <source>
        <dbReference type="ARBA" id="ARBA00022840"/>
    </source>
</evidence>
<dbReference type="InterPro" id="IPR020635">
    <property type="entry name" value="Tyr_kinase_cat_dom"/>
</dbReference>
<dbReference type="PANTHER" id="PTHR22967">
    <property type="entry name" value="SERINE/THREONINE PROTEIN KINASE"/>
    <property type="match status" value="1"/>
</dbReference>